<comment type="caution">
    <text evidence="1">The sequence shown here is derived from an EMBL/GenBank/DDBJ whole genome shotgun (WGS) entry which is preliminary data.</text>
</comment>
<reference evidence="1" key="1">
    <citation type="submission" date="2019-02" db="EMBL/GenBank/DDBJ databases">
        <authorList>
            <person name="Li S.-H."/>
        </authorList>
    </citation>
    <scope>NUCLEOTIDE SEQUENCE</scope>
    <source>
        <strain evidence="1">IMCC14734</strain>
    </source>
</reference>
<name>A0ABT3TMI1_9GAMM</name>
<protein>
    <submittedName>
        <fullName evidence="1">Uncharacterized protein</fullName>
    </submittedName>
</protein>
<organism evidence="1 2">
    <name type="scientific">Candidatus Litorirhabdus singularis</name>
    <dbReference type="NCBI Taxonomy" id="2518993"/>
    <lineage>
        <taxon>Bacteria</taxon>
        <taxon>Pseudomonadati</taxon>
        <taxon>Pseudomonadota</taxon>
        <taxon>Gammaproteobacteria</taxon>
        <taxon>Cellvibrionales</taxon>
        <taxon>Halieaceae</taxon>
        <taxon>Candidatus Litorirhabdus</taxon>
    </lineage>
</organism>
<dbReference type="RefSeq" id="WP_279246961.1">
    <property type="nucleotide sequence ID" value="NZ_SHNN01000004.1"/>
</dbReference>
<accession>A0ABT3TMI1</accession>
<dbReference type="EMBL" id="SHNN01000004">
    <property type="protein sequence ID" value="MCX2982936.1"/>
    <property type="molecule type" value="Genomic_DNA"/>
</dbReference>
<keyword evidence="2" id="KW-1185">Reference proteome</keyword>
<sequence>MQAILIDGAKQSIELIDATQDDLPGLIGFDTMIDDDIGEGHCVFFDEDCFIRGTPGRFRIDALAPIAGRAVILAVDAGGTPAACQLSVDAVTTRVAFQ</sequence>
<gene>
    <name evidence="1" type="ORF">EYC98_18900</name>
</gene>
<proteinExistence type="predicted"/>
<evidence type="ECO:0000313" key="2">
    <source>
        <dbReference type="Proteomes" id="UP001143362"/>
    </source>
</evidence>
<dbReference type="Proteomes" id="UP001143362">
    <property type="component" value="Unassembled WGS sequence"/>
</dbReference>
<evidence type="ECO:0000313" key="1">
    <source>
        <dbReference type="EMBL" id="MCX2982936.1"/>
    </source>
</evidence>